<dbReference type="GO" id="GO:0046872">
    <property type="term" value="F:metal ion binding"/>
    <property type="evidence" value="ECO:0007669"/>
    <property type="project" value="UniProtKB-KW"/>
</dbReference>
<sequence length="320" mass="35033">MAGIAIHPVITPSAKTASPRSSLLPPRVADMKDLELLSGSVEAPFNSIRKLFDHLRASPKVADALNASYPTRGVFKNAALKNGISDQKLTIDISPYRLACISAELQASLSPHGFGDVIKFFSELTANHVDSMLSKLGASVGIDLLPLHRSRNVNFRLCDYTPTTAAPGSKNGCGAHRDYGTFSIIFQDGIEGLEMEREPGSWVPVSAHSVVLLCGWCAYILSGGQLEAARHRVRRRPGVRRLSAVLFVAPDLDVVLKPLNAQDGNAARFSSQVMDGNIDVRWFKECMGKRWRWREGNAQLEDGEDITQDEDIERLILGKV</sequence>
<protein>
    <recommendedName>
        <fullName evidence="3">Fe2OG dioxygenase domain-containing protein</fullName>
    </recommendedName>
</protein>
<name>A0AAX6MFE9_9PEZI</name>
<keyword evidence="2" id="KW-0408">Iron</keyword>
<dbReference type="PROSITE" id="PS51471">
    <property type="entry name" value="FE2OG_OXY"/>
    <property type="match status" value="1"/>
</dbReference>
<evidence type="ECO:0000256" key="1">
    <source>
        <dbReference type="ARBA" id="ARBA00008056"/>
    </source>
</evidence>
<dbReference type="InterPro" id="IPR044861">
    <property type="entry name" value="IPNS-like_FE2OG_OXY"/>
</dbReference>
<keyword evidence="2" id="KW-0560">Oxidoreductase</keyword>
<dbReference type="PANTHER" id="PTHR47990">
    <property type="entry name" value="2-OXOGLUTARATE (2OG) AND FE(II)-DEPENDENT OXYGENASE SUPERFAMILY PROTEIN-RELATED"/>
    <property type="match status" value="1"/>
</dbReference>
<feature type="domain" description="Fe2OG dioxygenase" evidence="3">
    <location>
        <begin position="150"/>
        <end position="250"/>
    </location>
</feature>
<dbReference type="InterPro" id="IPR005123">
    <property type="entry name" value="Oxoglu/Fe-dep_dioxygenase_dom"/>
</dbReference>
<evidence type="ECO:0000313" key="5">
    <source>
        <dbReference type="Proteomes" id="UP001369815"/>
    </source>
</evidence>
<reference evidence="4 5" key="1">
    <citation type="journal article" date="2024" name="Front Chem Biol">
        <title>Unveiling the potential of Daldinia eschscholtzii MFLUCC 19-0629 through bioactivity and bioinformatics studies for enhanced sustainable agriculture production.</title>
        <authorList>
            <person name="Brooks S."/>
            <person name="Weaver J.A."/>
            <person name="Klomchit A."/>
            <person name="Alharthi S.A."/>
            <person name="Onlamun T."/>
            <person name="Nurani R."/>
            <person name="Vong T.K."/>
            <person name="Alberti F."/>
            <person name="Greco C."/>
        </authorList>
    </citation>
    <scope>NUCLEOTIDE SEQUENCE [LARGE SCALE GENOMIC DNA]</scope>
    <source>
        <strain evidence="4">MFLUCC 19-0629</strain>
    </source>
</reference>
<keyword evidence="5" id="KW-1185">Reference proteome</keyword>
<evidence type="ECO:0000259" key="3">
    <source>
        <dbReference type="PROSITE" id="PS51471"/>
    </source>
</evidence>
<dbReference type="AlphaFoldDB" id="A0AAX6MFE9"/>
<dbReference type="EMBL" id="JBANMG010000007">
    <property type="protein sequence ID" value="KAK6951428.1"/>
    <property type="molecule type" value="Genomic_DNA"/>
</dbReference>
<dbReference type="InterPro" id="IPR027443">
    <property type="entry name" value="IPNS-like_sf"/>
</dbReference>
<gene>
    <name evidence="4" type="ORF">Daesc_007963</name>
</gene>
<keyword evidence="2" id="KW-0479">Metal-binding</keyword>
<dbReference type="Pfam" id="PF03171">
    <property type="entry name" value="2OG-FeII_Oxy"/>
    <property type="match status" value="1"/>
</dbReference>
<evidence type="ECO:0000256" key="2">
    <source>
        <dbReference type="RuleBase" id="RU003682"/>
    </source>
</evidence>
<dbReference type="GO" id="GO:0016491">
    <property type="term" value="F:oxidoreductase activity"/>
    <property type="evidence" value="ECO:0007669"/>
    <property type="project" value="UniProtKB-KW"/>
</dbReference>
<dbReference type="Gene3D" id="2.60.120.330">
    <property type="entry name" value="B-lactam Antibiotic, Isopenicillin N Synthase, Chain"/>
    <property type="match status" value="1"/>
</dbReference>
<accession>A0AAX6MFE9</accession>
<proteinExistence type="inferred from homology"/>
<comment type="caution">
    <text evidence="4">The sequence shown here is derived from an EMBL/GenBank/DDBJ whole genome shotgun (WGS) entry which is preliminary data.</text>
</comment>
<comment type="similarity">
    <text evidence="1 2">Belongs to the iron/ascorbate-dependent oxidoreductase family.</text>
</comment>
<dbReference type="SUPFAM" id="SSF51197">
    <property type="entry name" value="Clavaminate synthase-like"/>
    <property type="match status" value="1"/>
</dbReference>
<dbReference type="InterPro" id="IPR050231">
    <property type="entry name" value="Iron_ascorbate_oxido_reductase"/>
</dbReference>
<organism evidence="4 5">
    <name type="scientific">Daldinia eschscholtzii</name>
    <dbReference type="NCBI Taxonomy" id="292717"/>
    <lineage>
        <taxon>Eukaryota</taxon>
        <taxon>Fungi</taxon>
        <taxon>Dikarya</taxon>
        <taxon>Ascomycota</taxon>
        <taxon>Pezizomycotina</taxon>
        <taxon>Sordariomycetes</taxon>
        <taxon>Xylariomycetidae</taxon>
        <taxon>Xylariales</taxon>
        <taxon>Hypoxylaceae</taxon>
        <taxon>Daldinia</taxon>
    </lineage>
</organism>
<evidence type="ECO:0000313" key="4">
    <source>
        <dbReference type="EMBL" id="KAK6951428.1"/>
    </source>
</evidence>
<dbReference type="Proteomes" id="UP001369815">
    <property type="component" value="Unassembled WGS sequence"/>
</dbReference>